<dbReference type="RefSeq" id="WP_062019350.1">
    <property type="nucleotide sequence ID" value="NZ_LQQC01000002.1"/>
</dbReference>
<proteinExistence type="predicted"/>
<dbReference type="GO" id="GO:0006508">
    <property type="term" value="P:proteolysis"/>
    <property type="evidence" value="ECO:0007669"/>
    <property type="project" value="InterPro"/>
</dbReference>
<dbReference type="PANTHER" id="PTHR43056">
    <property type="entry name" value="PEPTIDASE S9 PROLYL OLIGOPEPTIDASE"/>
    <property type="match status" value="1"/>
</dbReference>
<dbReference type="EC" id="3.4.14.12" evidence="3"/>
<dbReference type="AlphaFoldDB" id="A0A150HBW9"/>
<keyword evidence="4" id="KW-1185">Reference proteome</keyword>
<feature type="compositionally biased region" description="Polar residues" evidence="1">
    <location>
        <begin position="1"/>
        <end position="10"/>
    </location>
</feature>
<dbReference type="Proteomes" id="UP000243589">
    <property type="component" value="Unassembled WGS sequence"/>
</dbReference>
<name>A0A150HBW9_9MICO</name>
<dbReference type="Pfam" id="PF00326">
    <property type="entry name" value="Peptidase_S9"/>
    <property type="match status" value="1"/>
</dbReference>
<dbReference type="PATRIC" id="fig|479117.4.peg.80"/>
<evidence type="ECO:0000313" key="4">
    <source>
        <dbReference type="Proteomes" id="UP000243589"/>
    </source>
</evidence>
<evidence type="ECO:0000313" key="3">
    <source>
        <dbReference type="EMBL" id="KXZ59612.1"/>
    </source>
</evidence>
<dbReference type="Gene3D" id="3.40.50.1820">
    <property type="entry name" value="alpha/beta hydrolase"/>
    <property type="match status" value="1"/>
</dbReference>
<dbReference type="EMBL" id="LQQC01000002">
    <property type="protein sequence ID" value="KXZ59612.1"/>
    <property type="molecule type" value="Genomic_DNA"/>
</dbReference>
<dbReference type="SUPFAM" id="SSF82171">
    <property type="entry name" value="DPP6 N-terminal domain-like"/>
    <property type="match status" value="1"/>
</dbReference>
<dbReference type="SUPFAM" id="SSF53474">
    <property type="entry name" value="alpha/beta-Hydrolases"/>
    <property type="match status" value="1"/>
</dbReference>
<dbReference type="InterPro" id="IPR050585">
    <property type="entry name" value="Xaa-Pro_dipeptidyl-ppase/CocE"/>
</dbReference>
<dbReference type="InterPro" id="IPR029058">
    <property type="entry name" value="AB_hydrolase_fold"/>
</dbReference>
<comment type="caution">
    <text evidence="3">The sequence shown here is derived from an EMBL/GenBank/DDBJ whole genome shotgun (WGS) entry which is preliminary data.</text>
</comment>
<protein>
    <submittedName>
        <fullName evidence="3">Prolyl tripeptidyl peptidase</fullName>
        <ecNumber evidence="3">3.4.14.12</ecNumber>
    </submittedName>
</protein>
<dbReference type="PANTHER" id="PTHR43056:SF5">
    <property type="entry name" value="PEPTIDASE S9 PROLYL OLIGOPEPTIDASE CATALYTIC DOMAIN-CONTAINING PROTEIN"/>
    <property type="match status" value="1"/>
</dbReference>
<feature type="domain" description="Peptidase S9 prolyl oligopeptidase catalytic" evidence="2">
    <location>
        <begin position="487"/>
        <end position="687"/>
    </location>
</feature>
<keyword evidence="3" id="KW-0378">Hydrolase</keyword>
<feature type="region of interest" description="Disordered" evidence="1">
    <location>
        <begin position="1"/>
        <end position="22"/>
    </location>
</feature>
<gene>
    <name evidence="3" type="primary">ptpA_1</name>
    <name evidence="3" type="ORF">Bravens_00082</name>
</gene>
<organism evidence="3 4">
    <name type="scientific">Brevibacterium ravenspurgense</name>
    <dbReference type="NCBI Taxonomy" id="479117"/>
    <lineage>
        <taxon>Bacteria</taxon>
        <taxon>Bacillati</taxon>
        <taxon>Actinomycetota</taxon>
        <taxon>Actinomycetes</taxon>
        <taxon>Micrococcales</taxon>
        <taxon>Brevibacteriaceae</taxon>
        <taxon>Brevibacterium</taxon>
    </lineage>
</organism>
<dbReference type="InterPro" id="IPR001375">
    <property type="entry name" value="Peptidase_S9_cat"/>
</dbReference>
<evidence type="ECO:0000259" key="2">
    <source>
        <dbReference type="Pfam" id="PF00326"/>
    </source>
</evidence>
<dbReference type="GO" id="GO:0008236">
    <property type="term" value="F:serine-type peptidase activity"/>
    <property type="evidence" value="ECO:0007669"/>
    <property type="project" value="InterPro"/>
</dbReference>
<accession>A0A150HBW9</accession>
<sequence>MTGQSASHSSLPGPKAGSPFTSPITAELAAAGTRPIDRARFAAGGVLFSQRRAGQQGVGIFFREGDGEPQDILPENLTAGSRVHEYGGGAWDCAADGTIVFVDRVSQRLYTVTPSTAPQALTDDSDGSVLFGDITVARGSSAKPAGTSSAPVFTAVREFRGAHPHDVVRDIVLIDPSADTPVRSLFPADWTGEDRPHFVAYPRLSPDAKHLAFIGWDHPDMPWDATRLWLADIDPQTLKPQGPPVAILGAEKRQSILQPEWLSRSTLTVSTDARGSWAVVSVDVRVFRDRALGTPGTPEAEVASVLDDPGEIGGPLWTLGSRWYLPVLDGQRIVATAARDGITTQRTAALLWADSRPDDQGSSPVDFEADIDWAEIEDFRDTTALIRAGGRNRVDGLYTFDIASGELEPVALSIVLPESWSTIAEYLPRAEAREYSGIQAVWYPPRRPGSAAEADLHLGGGAEQAPPCVAFVHGGPTSRVVPRVTLHHAYFTSRGIAVIDVNYRGSTGMGRQYREALKGQWGVLDVADTVTVAQGLAEDGLIDPDRVAISGGSAGGLTVLQALTTTDVFACGSSYYGVVDLRSLAEDTHDFESRYLDGLVGGGDPETLRKASPLDHLEDISAPVAVFQGEKDAVVPPNQARALIDALEKANLPYAARFFPNEAHGFSDPKAIRTSLEEELSFYGRIMGFPVDVPPVQLRGRGR</sequence>
<reference evidence="3 4" key="1">
    <citation type="submission" date="2016-01" db="EMBL/GenBank/DDBJ databases">
        <title>Use of Whole Genome Sequencing to ascertain that Brevibacterium massiliense (Roux, Raoult 2009) is a later heterotypic synonym of Brevibacterium ravenspurgense (Mages 2008).</title>
        <authorList>
            <person name="Bernier A.-M."/>
            <person name="Burdz T."/>
            <person name="Huynh C."/>
            <person name="Pachecho A.L."/>
            <person name="Wiebe D."/>
            <person name="Bonner C."/>
            <person name="Bernard K."/>
        </authorList>
    </citation>
    <scope>NUCLEOTIDE SEQUENCE [LARGE SCALE GENOMIC DNA]</scope>
    <source>
        <strain evidence="3 4">CCUG56047</strain>
    </source>
</reference>
<evidence type="ECO:0000256" key="1">
    <source>
        <dbReference type="SAM" id="MobiDB-lite"/>
    </source>
</evidence>